<gene>
    <name evidence="1" type="ORF">GCM10009741_58190</name>
</gene>
<dbReference type="Proteomes" id="UP001500363">
    <property type="component" value="Unassembled WGS sequence"/>
</dbReference>
<name>A0ABP4MQ34_9ACTN</name>
<organism evidence="1 2">
    <name type="scientific">Kribbella lupini</name>
    <dbReference type="NCBI Taxonomy" id="291602"/>
    <lineage>
        <taxon>Bacteria</taxon>
        <taxon>Bacillati</taxon>
        <taxon>Actinomycetota</taxon>
        <taxon>Actinomycetes</taxon>
        <taxon>Propionibacteriales</taxon>
        <taxon>Kribbellaceae</taxon>
        <taxon>Kribbella</taxon>
    </lineage>
</organism>
<proteinExistence type="predicted"/>
<evidence type="ECO:0000313" key="2">
    <source>
        <dbReference type="Proteomes" id="UP001500363"/>
    </source>
</evidence>
<evidence type="ECO:0000313" key="1">
    <source>
        <dbReference type="EMBL" id="GAA1546976.1"/>
    </source>
</evidence>
<dbReference type="RefSeq" id="WP_344179792.1">
    <property type="nucleotide sequence ID" value="NZ_BAAANC010000003.1"/>
</dbReference>
<reference evidence="2" key="1">
    <citation type="journal article" date="2019" name="Int. J. Syst. Evol. Microbiol.">
        <title>The Global Catalogue of Microorganisms (GCM) 10K type strain sequencing project: providing services to taxonomists for standard genome sequencing and annotation.</title>
        <authorList>
            <consortium name="The Broad Institute Genomics Platform"/>
            <consortium name="The Broad Institute Genome Sequencing Center for Infectious Disease"/>
            <person name="Wu L."/>
            <person name="Ma J."/>
        </authorList>
    </citation>
    <scope>NUCLEOTIDE SEQUENCE [LARGE SCALE GENOMIC DNA]</scope>
    <source>
        <strain evidence="2">JCM 14303</strain>
    </source>
</reference>
<protein>
    <recommendedName>
        <fullName evidence="3">PPE family protein</fullName>
    </recommendedName>
</protein>
<dbReference type="EMBL" id="BAAANC010000003">
    <property type="protein sequence ID" value="GAA1546976.1"/>
    <property type="molecule type" value="Genomic_DNA"/>
</dbReference>
<sequence>MTTMPTWLTEAAEAVTAATDSAKVQTQLDTLTEAQRDLSVHLSKLTALSTATTAGGGAWFAGCTASPQIFDALKAAAKAPSQGTLGTLNRTLHPFVTAAENAVLAGWRSYSEARIGAVPDLLQLAGTLSGVASVAPLAAALAEVLVQLVPATNKFPTPAAFDLLDEAETRRKALEAALQPASVRQFLSAVARGGASLNMLGDDVRAWLSANQAESNFKIMAGSPTEG</sequence>
<evidence type="ECO:0008006" key="3">
    <source>
        <dbReference type="Google" id="ProtNLM"/>
    </source>
</evidence>
<accession>A0ABP4MQ34</accession>
<comment type="caution">
    <text evidence="1">The sequence shown here is derived from an EMBL/GenBank/DDBJ whole genome shotgun (WGS) entry which is preliminary data.</text>
</comment>
<keyword evidence="2" id="KW-1185">Reference proteome</keyword>